<evidence type="ECO:0000256" key="8">
    <source>
        <dbReference type="PROSITE-ProRule" id="PRU00339"/>
    </source>
</evidence>
<feature type="chain" id="PRO_5021390442" description="histidine kinase" evidence="11">
    <location>
        <begin position="23"/>
        <end position="846"/>
    </location>
</feature>
<keyword evidence="7" id="KW-0067">ATP-binding</keyword>
<comment type="caution">
    <text evidence="13">The sequence shown here is derived from an EMBL/GenBank/DDBJ whole genome shotgun (WGS) entry which is preliminary data.</text>
</comment>
<dbReference type="InterPro" id="IPR036890">
    <property type="entry name" value="HATPase_C_sf"/>
</dbReference>
<accession>A0A4Y8SGH9</accession>
<dbReference type="Pfam" id="PF07568">
    <property type="entry name" value="HisKA_2"/>
    <property type="match status" value="1"/>
</dbReference>
<feature type="signal peptide" evidence="11">
    <location>
        <begin position="1"/>
        <end position="22"/>
    </location>
</feature>
<evidence type="ECO:0000256" key="3">
    <source>
        <dbReference type="ARBA" id="ARBA00022553"/>
    </source>
</evidence>
<dbReference type="InterPro" id="IPR011495">
    <property type="entry name" value="Sig_transdc_His_kin_sub2_dim/P"/>
</dbReference>
<gene>
    <name evidence="13" type="ORF">E2R66_11485</name>
</gene>
<dbReference type="SUPFAM" id="SSF55874">
    <property type="entry name" value="ATPase domain of HSP90 chaperone/DNA topoisomerase II/histidine kinase"/>
    <property type="match status" value="1"/>
</dbReference>
<evidence type="ECO:0000259" key="12">
    <source>
        <dbReference type="PROSITE" id="PS50109"/>
    </source>
</evidence>
<feature type="domain" description="Histidine kinase" evidence="12">
    <location>
        <begin position="648"/>
        <end position="841"/>
    </location>
</feature>
<name>A0A4Y8SGH9_9SPHI</name>
<keyword evidence="3" id="KW-0597">Phosphoprotein</keyword>
<feature type="repeat" description="TPR" evidence="8">
    <location>
        <begin position="465"/>
        <end position="497"/>
    </location>
</feature>
<dbReference type="EMBL" id="SOZE01000009">
    <property type="protein sequence ID" value="TFF37781.1"/>
    <property type="molecule type" value="Genomic_DNA"/>
</dbReference>
<keyword evidence="8" id="KW-0802">TPR repeat</keyword>
<keyword evidence="5" id="KW-0547">Nucleotide-binding</keyword>
<comment type="catalytic activity">
    <reaction evidence="1">
        <text>ATP + protein L-histidine = ADP + protein N-phospho-L-histidine.</text>
        <dbReference type="EC" id="2.7.13.3"/>
    </reaction>
</comment>
<dbReference type="Gene3D" id="1.25.40.10">
    <property type="entry name" value="Tetratricopeptide repeat domain"/>
    <property type="match status" value="2"/>
</dbReference>
<dbReference type="PROSITE" id="PS50109">
    <property type="entry name" value="HIS_KIN"/>
    <property type="match status" value="1"/>
</dbReference>
<dbReference type="SMART" id="SM00387">
    <property type="entry name" value="HATPase_c"/>
    <property type="match status" value="1"/>
</dbReference>
<dbReference type="GO" id="GO:0004673">
    <property type="term" value="F:protein histidine kinase activity"/>
    <property type="evidence" value="ECO:0007669"/>
    <property type="project" value="UniProtKB-EC"/>
</dbReference>
<keyword evidence="10" id="KW-0472">Membrane</keyword>
<dbReference type="InterPro" id="IPR019734">
    <property type="entry name" value="TPR_rpt"/>
</dbReference>
<dbReference type="GO" id="GO:0005524">
    <property type="term" value="F:ATP binding"/>
    <property type="evidence" value="ECO:0007669"/>
    <property type="project" value="UniProtKB-KW"/>
</dbReference>
<keyword evidence="10" id="KW-0812">Transmembrane</keyword>
<dbReference type="InterPro" id="IPR005467">
    <property type="entry name" value="His_kinase_dom"/>
</dbReference>
<dbReference type="PANTHER" id="PTHR41523">
    <property type="entry name" value="TWO-COMPONENT SYSTEM SENSOR PROTEIN"/>
    <property type="match status" value="1"/>
</dbReference>
<dbReference type="SUPFAM" id="SSF48452">
    <property type="entry name" value="TPR-like"/>
    <property type="match status" value="2"/>
</dbReference>
<sequence>MTTKNFFTVILILLMNRMLSHAQNTEPRLTVIQEEETNPAPLLRKLNNMSPDTNQVKLLLKTSHIYWHRQKISGPALDTCMTMAKKAYELSYSLKYVNGTNEAAFMLCKTYMLRNRPEMVGGFLNRTFGEEKIRLLLVMAEHYTAEMASDPKELEKAYPLIAEATSLSAKIRSDRCLNECRMLLSGFYLSKGEISQARKILLDNINALHKKRDYAAEARNWSFIAHQFPENEDSYPFIIHCHEMAINRYFMTGDKKSAGYGLRDLAVVNANHNRTELAGKQFREMLSVFESIHEKISRRTYYLIAEYYRFTAQYHQALRFALKALQTPEAYDERRMMVYRSLGETYAALGDYQKGLKYYQILLDFQLAQKSGIAYVSAYRMAHIESEGGKPREALSSLNRYIRFHPPQNLSQKQLFYSSYGDLYRLIGDYYKAEAYYKKMLAIDNAVKIENGKYLHGHEINVTGSGALYLMGRFYAERGQYKEAKKYLKQSLVNPQYFDAQQELDTYKLLFKADSAQKNYLLAIRNFERHKLMYDSINSITRNNQIAELSIRYQTEQNKKDIKLLESKQRAQQAELMRAATLRNVILGGAATLLLLAVTAFAAYRIKQRSNQKLHAQQLEINHQNRELQSLLSEKEIFLKEKDWLLKEVHHRVKNNLQIVMSLLSTQSFYMQNDHAREAILQSENRVQSIALIHQKLYASDNLASIHMPAYIDDLVTHLGESFDTSTRRITFNQRIEQINIDLSQAVPVGLILNEAITNAIKYAFNKTGGEIAIVLRRIKSDDVEISISDNGKGLPRDFDVRAANSLGMEMMLGLSAQLKGTLEVSNGSGTSIRLKFQLLPKLTIV</sequence>
<dbReference type="OrthoDB" id="1523170at2"/>
<keyword evidence="14" id="KW-1185">Reference proteome</keyword>
<dbReference type="InterPro" id="IPR003594">
    <property type="entry name" value="HATPase_dom"/>
</dbReference>
<dbReference type="SMART" id="SM00028">
    <property type="entry name" value="TPR"/>
    <property type="match status" value="5"/>
</dbReference>
<feature type="transmembrane region" description="Helical" evidence="10">
    <location>
        <begin position="585"/>
        <end position="604"/>
    </location>
</feature>
<dbReference type="Gene3D" id="3.30.450.20">
    <property type="entry name" value="PAS domain"/>
    <property type="match status" value="1"/>
</dbReference>
<dbReference type="Gene3D" id="3.30.565.10">
    <property type="entry name" value="Histidine kinase-like ATPase, C-terminal domain"/>
    <property type="match status" value="1"/>
</dbReference>
<feature type="coiled-coil region" evidence="9">
    <location>
        <begin position="607"/>
        <end position="641"/>
    </location>
</feature>
<evidence type="ECO:0000313" key="13">
    <source>
        <dbReference type="EMBL" id="TFF37781.1"/>
    </source>
</evidence>
<evidence type="ECO:0000256" key="9">
    <source>
        <dbReference type="SAM" id="Coils"/>
    </source>
</evidence>
<proteinExistence type="predicted"/>
<keyword evidence="6" id="KW-0418">Kinase</keyword>
<protein>
    <recommendedName>
        <fullName evidence="2">histidine kinase</fullName>
        <ecNumber evidence="2">2.7.13.3</ecNumber>
    </recommendedName>
</protein>
<dbReference type="PANTHER" id="PTHR41523:SF8">
    <property type="entry name" value="ETHYLENE RESPONSE SENSOR PROTEIN"/>
    <property type="match status" value="1"/>
</dbReference>
<organism evidence="13 14">
    <name type="scientific">Mucilaginibacter psychrotolerans</name>
    <dbReference type="NCBI Taxonomy" id="1524096"/>
    <lineage>
        <taxon>Bacteria</taxon>
        <taxon>Pseudomonadati</taxon>
        <taxon>Bacteroidota</taxon>
        <taxon>Sphingobacteriia</taxon>
        <taxon>Sphingobacteriales</taxon>
        <taxon>Sphingobacteriaceae</taxon>
        <taxon>Mucilaginibacter</taxon>
    </lineage>
</organism>
<reference evidence="13 14" key="1">
    <citation type="journal article" date="2017" name="Int. J. Syst. Evol. Microbiol.">
        <title>Mucilaginibacterpsychrotolerans sp. nov., isolated from peatlands.</title>
        <authorList>
            <person name="Deng Y."/>
            <person name="Shen L."/>
            <person name="Xu B."/>
            <person name="Liu Y."/>
            <person name="Gu Z."/>
            <person name="Liu H."/>
            <person name="Zhou Y."/>
        </authorList>
    </citation>
    <scope>NUCLEOTIDE SEQUENCE [LARGE SCALE GENOMIC DNA]</scope>
    <source>
        <strain evidence="13 14">NH7-4</strain>
    </source>
</reference>
<keyword evidence="4" id="KW-0808">Transferase</keyword>
<evidence type="ECO:0000256" key="6">
    <source>
        <dbReference type="ARBA" id="ARBA00022777"/>
    </source>
</evidence>
<evidence type="ECO:0000256" key="5">
    <source>
        <dbReference type="ARBA" id="ARBA00022741"/>
    </source>
</evidence>
<keyword evidence="11" id="KW-0732">Signal</keyword>
<evidence type="ECO:0000313" key="14">
    <source>
        <dbReference type="Proteomes" id="UP000297540"/>
    </source>
</evidence>
<evidence type="ECO:0000256" key="10">
    <source>
        <dbReference type="SAM" id="Phobius"/>
    </source>
</evidence>
<dbReference type="AlphaFoldDB" id="A0A4Y8SGH9"/>
<dbReference type="Pfam" id="PF02518">
    <property type="entry name" value="HATPase_c"/>
    <property type="match status" value="1"/>
</dbReference>
<dbReference type="Proteomes" id="UP000297540">
    <property type="component" value="Unassembled WGS sequence"/>
</dbReference>
<evidence type="ECO:0000256" key="1">
    <source>
        <dbReference type="ARBA" id="ARBA00000085"/>
    </source>
</evidence>
<dbReference type="RefSeq" id="WP_133230526.1">
    <property type="nucleotide sequence ID" value="NZ_SOZE01000009.1"/>
</dbReference>
<keyword evidence="9" id="KW-0175">Coiled coil</keyword>
<dbReference type="PROSITE" id="PS50005">
    <property type="entry name" value="TPR"/>
    <property type="match status" value="2"/>
</dbReference>
<dbReference type="InterPro" id="IPR011990">
    <property type="entry name" value="TPR-like_helical_dom_sf"/>
</dbReference>
<evidence type="ECO:0000256" key="4">
    <source>
        <dbReference type="ARBA" id="ARBA00022679"/>
    </source>
</evidence>
<feature type="repeat" description="TPR" evidence="8">
    <location>
        <begin position="336"/>
        <end position="369"/>
    </location>
</feature>
<evidence type="ECO:0000256" key="7">
    <source>
        <dbReference type="ARBA" id="ARBA00022840"/>
    </source>
</evidence>
<dbReference type="Pfam" id="PF13181">
    <property type="entry name" value="TPR_8"/>
    <property type="match status" value="2"/>
</dbReference>
<evidence type="ECO:0000256" key="2">
    <source>
        <dbReference type="ARBA" id="ARBA00012438"/>
    </source>
</evidence>
<evidence type="ECO:0000256" key="11">
    <source>
        <dbReference type="SAM" id="SignalP"/>
    </source>
</evidence>
<dbReference type="EC" id="2.7.13.3" evidence="2"/>
<keyword evidence="10" id="KW-1133">Transmembrane helix</keyword>